<keyword evidence="1" id="KW-0805">Transcription regulation</keyword>
<keyword evidence="3" id="KW-0804">Transcription</keyword>
<feature type="DNA-binding region" description="H-T-H motif" evidence="4">
    <location>
        <begin position="42"/>
        <end position="61"/>
    </location>
</feature>
<reference evidence="6 7" key="1">
    <citation type="submission" date="2018-09" db="EMBL/GenBank/DDBJ databases">
        <title>Rhizobium sp. MAE2-X.</title>
        <authorList>
            <person name="Lee Y."/>
            <person name="Jeon C.O."/>
        </authorList>
    </citation>
    <scope>NUCLEOTIDE SEQUENCE [LARGE SCALE GENOMIC DNA]</scope>
    <source>
        <strain evidence="6 7">MAE2-X</strain>
        <plasmid evidence="6 7">p1</plasmid>
    </source>
</reference>
<accession>A0ABX7F1M3</accession>
<proteinExistence type="predicted"/>
<dbReference type="EMBL" id="CP032406">
    <property type="protein sequence ID" value="QRF54217.1"/>
    <property type="molecule type" value="Genomic_DNA"/>
</dbReference>
<dbReference type="InterPro" id="IPR050109">
    <property type="entry name" value="HTH-type_TetR-like_transc_reg"/>
</dbReference>
<evidence type="ECO:0000256" key="2">
    <source>
        <dbReference type="ARBA" id="ARBA00023125"/>
    </source>
</evidence>
<dbReference type="PRINTS" id="PR00455">
    <property type="entry name" value="HTHTETR"/>
</dbReference>
<evidence type="ECO:0000313" key="7">
    <source>
        <dbReference type="Proteomes" id="UP000596351"/>
    </source>
</evidence>
<keyword evidence="6" id="KW-0614">Plasmid</keyword>
<sequence>MKRFGGFMKRESLREKNKEDKLLRIKKAAIDLFLSKGFDDSTTREIAAKAGVGMGTVFVYAETKRDLLFLIVNDGLEACVADARATIRPEYSLLRNLLIILRRHYQYFAENPVLSRAALREMYFYQSGKQAERFNRTRHALRHLLIDLIREALEKGIITSTEEPELIAQTVFAIYQVDLRIWLSEDRLDLEGGTDRLRRQIEIVLKGLSPQPSALALPA</sequence>
<gene>
    <name evidence="6" type="ORF">D4A92_22015</name>
</gene>
<dbReference type="PROSITE" id="PS50977">
    <property type="entry name" value="HTH_TETR_2"/>
    <property type="match status" value="1"/>
</dbReference>
<dbReference type="Proteomes" id="UP000596351">
    <property type="component" value="Plasmid p1"/>
</dbReference>
<dbReference type="Pfam" id="PF00440">
    <property type="entry name" value="TetR_N"/>
    <property type="match status" value="1"/>
</dbReference>
<dbReference type="Gene3D" id="1.10.357.10">
    <property type="entry name" value="Tetracycline Repressor, domain 2"/>
    <property type="match status" value="1"/>
</dbReference>
<dbReference type="PANTHER" id="PTHR30055">
    <property type="entry name" value="HTH-TYPE TRANSCRIPTIONAL REGULATOR RUTR"/>
    <property type="match status" value="1"/>
</dbReference>
<evidence type="ECO:0000256" key="4">
    <source>
        <dbReference type="PROSITE-ProRule" id="PRU00335"/>
    </source>
</evidence>
<dbReference type="InterPro" id="IPR009057">
    <property type="entry name" value="Homeodomain-like_sf"/>
</dbReference>
<dbReference type="InterPro" id="IPR036271">
    <property type="entry name" value="Tet_transcr_reg_TetR-rel_C_sf"/>
</dbReference>
<geneLocation type="plasmid" evidence="6 7">
    <name>p1</name>
</geneLocation>
<keyword evidence="7" id="KW-1185">Reference proteome</keyword>
<evidence type="ECO:0000259" key="5">
    <source>
        <dbReference type="PROSITE" id="PS50977"/>
    </source>
</evidence>
<name>A0ABX7F1M3_9HYPH</name>
<keyword evidence="2 4" id="KW-0238">DNA-binding</keyword>
<dbReference type="InterPro" id="IPR001647">
    <property type="entry name" value="HTH_TetR"/>
</dbReference>
<evidence type="ECO:0000313" key="6">
    <source>
        <dbReference type="EMBL" id="QRF54217.1"/>
    </source>
</evidence>
<dbReference type="SUPFAM" id="SSF48498">
    <property type="entry name" value="Tetracyclin repressor-like, C-terminal domain"/>
    <property type="match status" value="1"/>
</dbReference>
<evidence type="ECO:0000256" key="1">
    <source>
        <dbReference type="ARBA" id="ARBA00023015"/>
    </source>
</evidence>
<organism evidence="6 7">
    <name type="scientific">Rhizobium rosettiformans</name>
    <dbReference type="NCBI Taxonomy" id="1368430"/>
    <lineage>
        <taxon>Bacteria</taxon>
        <taxon>Pseudomonadati</taxon>
        <taxon>Pseudomonadota</taxon>
        <taxon>Alphaproteobacteria</taxon>
        <taxon>Hyphomicrobiales</taxon>
        <taxon>Rhizobiaceae</taxon>
        <taxon>Rhizobium/Agrobacterium group</taxon>
        <taxon>Rhizobium</taxon>
    </lineage>
</organism>
<feature type="domain" description="HTH tetR-type" evidence="5">
    <location>
        <begin position="19"/>
        <end position="79"/>
    </location>
</feature>
<protein>
    <submittedName>
        <fullName evidence="6">TetR/AcrR family transcriptional regulator</fullName>
    </submittedName>
</protein>
<dbReference type="SUPFAM" id="SSF46689">
    <property type="entry name" value="Homeodomain-like"/>
    <property type="match status" value="1"/>
</dbReference>
<evidence type="ECO:0000256" key="3">
    <source>
        <dbReference type="ARBA" id="ARBA00023163"/>
    </source>
</evidence>
<dbReference type="PANTHER" id="PTHR30055:SF234">
    <property type="entry name" value="HTH-TYPE TRANSCRIPTIONAL REGULATOR BETI"/>
    <property type="match status" value="1"/>
</dbReference>